<evidence type="ECO:0000313" key="1">
    <source>
        <dbReference type="EMBL" id="MPL66248.1"/>
    </source>
</evidence>
<sequence>MHNPVHSVVHLTIRRDKINLALGTGVLYLRDII</sequence>
<gene>
    <name evidence="1" type="ORF">SDC9_11917</name>
</gene>
<dbReference type="AlphaFoldDB" id="A0A644TGX9"/>
<accession>A0A644TGX9</accession>
<dbReference type="EMBL" id="VSSQ01000031">
    <property type="protein sequence ID" value="MPL66248.1"/>
    <property type="molecule type" value="Genomic_DNA"/>
</dbReference>
<proteinExistence type="predicted"/>
<organism evidence="1">
    <name type="scientific">bioreactor metagenome</name>
    <dbReference type="NCBI Taxonomy" id="1076179"/>
    <lineage>
        <taxon>unclassified sequences</taxon>
        <taxon>metagenomes</taxon>
        <taxon>ecological metagenomes</taxon>
    </lineage>
</organism>
<protein>
    <submittedName>
        <fullName evidence="1">Uncharacterized protein</fullName>
    </submittedName>
</protein>
<comment type="caution">
    <text evidence="1">The sequence shown here is derived from an EMBL/GenBank/DDBJ whole genome shotgun (WGS) entry which is preliminary data.</text>
</comment>
<reference evidence="1" key="1">
    <citation type="submission" date="2019-08" db="EMBL/GenBank/DDBJ databases">
        <authorList>
            <person name="Kucharzyk K."/>
            <person name="Murdoch R.W."/>
            <person name="Higgins S."/>
            <person name="Loffler F."/>
        </authorList>
    </citation>
    <scope>NUCLEOTIDE SEQUENCE</scope>
</reference>
<name>A0A644TGX9_9ZZZZ</name>